<feature type="transmembrane region" description="Helical" evidence="1">
    <location>
        <begin position="63"/>
        <end position="85"/>
    </location>
</feature>
<protein>
    <submittedName>
        <fullName evidence="2">DUF3325 domain-containing protein</fullName>
    </submittedName>
</protein>
<reference evidence="3" key="1">
    <citation type="submission" date="2018-08" db="EMBL/GenBank/DDBJ databases">
        <title>Thalassotalea euphylliae genome.</title>
        <authorList>
            <person name="Summers S."/>
            <person name="Rice S.A."/>
            <person name="Freckelton M.L."/>
            <person name="Nedved B.T."/>
            <person name="Hadfield M.G."/>
        </authorList>
    </citation>
    <scope>NUCLEOTIDE SEQUENCE [LARGE SCALE GENOMIC DNA]</scope>
    <source>
        <strain evidence="3">H3</strain>
    </source>
</reference>
<proteinExistence type="predicted"/>
<dbReference type="Pfam" id="PF11804">
    <property type="entry name" value="DUF3325"/>
    <property type="match status" value="1"/>
</dbReference>
<dbReference type="AlphaFoldDB" id="A0A3E0U1B4"/>
<dbReference type="EMBL" id="QUOT01000001">
    <property type="protein sequence ID" value="REL30387.1"/>
    <property type="molecule type" value="Genomic_DNA"/>
</dbReference>
<name>A0A3E0U1B4_9GAMM</name>
<keyword evidence="1" id="KW-1133">Transmembrane helix</keyword>
<keyword evidence="1" id="KW-0812">Transmembrane</keyword>
<evidence type="ECO:0000313" key="2">
    <source>
        <dbReference type="EMBL" id="REL30387.1"/>
    </source>
</evidence>
<dbReference type="InterPro" id="IPR021762">
    <property type="entry name" value="DUF3325"/>
</dbReference>
<gene>
    <name evidence="2" type="ORF">DXX94_06515</name>
</gene>
<keyword evidence="1" id="KW-0472">Membrane</keyword>
<evidence type="ECO:0000313" key="3">
    <source>
        <dbReference type="Proteomes" id="UP000256899"/>
    </source>
</evidence>
<keyword evidence="3" id="KW-1185">Reference proteome</keyword>
<dbReference type="Proteomes" id="UP000256899">
    <property type="component" value="Unassembled WGS sequence"/>
</dbReference>
<accession>A0A3E0U1B4</accession>
<organism evidence="2 3">
    <name type="scientific">Thalassotalea euphylliae</name>
    <dbReference type="NCBI Taxonomy" id="1655234"/>
    <lineage>
        <taxon>Bacteria</taxon>
        <taxon>Pseudomonadati</taxon>
        <taxon>Pseudomonadota</taxon>
        <taxon>Gammaproteobacteria</taxon>
        <taxon>Alteromonadales</taxon>
        <taxon>Colwelliaceae</taxon>
        <taxon>Thalassotalea</taxon>
    </lineage>
</organism>
<sequence>MANILSVIALLFAIVCLSLAMQKHYKACFDGRLNENKERRLKMSGWLLMVISIALVEPKGINYVVWTCQLALVIFLQAWLLSAIAERKTGLKQARKAR</sequence>
<evidence type="ECO:0000256" key="1">
    <source>
        <dbReference type="SAM" id="Phobius"/>
    </source>
</evidence>
<dbReference type="RefSeq" id="WP_116014663.1">
    <property type="nucleotide sequence ID" value="NZ_QUOT01000001.1"/>
</dbReference>
<comment type="caution">
    <text evidence="2">The sequence shown here is derived from an EMBL/GenBank/DDBJ whole genome shotgun (WGS) entry which is preliminary data.</text>
</comment>